<dbReference type="GO" id="GO:0016020">
    <property type="term" value="C:membrane"/>
    <property type="evidence" value="ECO:0007669"/>
    <property type="project" value="UniProtKB-SubCell"/>
</dbReference>
<dbReference type="PANTHER" id="PTHR23506:SF23">
    <property type="entry name" value="GH10249P"/>
    <property type="match status" value="1"/>
</dbReference>
<sequence>MYDGDGTTVEYDARTVVASLVIGVFFGGMVGGVAFPTLPRLGSVLGFSALVVGVILAINRATRMVVNAPAGAVLDRVGTRRPMLAGFLLEGVAPVGYVLGLTDWWTNGLAHLLPASATAASAATFVLARVVWGVGSAFVLVGAFSTVTKVTTPENRGTWTGYMRGGQSLGFPAGLVAGGLVADLVGFRAAFAVALVVCALVLPDLQSGADGHESRLRDVPRLAFGDARVFAVGATNFVVRLLYAGVLLSTVVEYAAANDIRVGSLSATGVSGVVMAVCALFAAAATVVAGPLADRAPSRSSVAVPSLGVLGVGFACLALAPTLVGTITGVALIGLGVEGANLPLLAYLGDISPTDDVGKLGGVYNVFGDFGSTVGPLVALPIATTYGYAAEYAGCALLCVAAIALVARAVTDDGPVTTPRTAADG</sequence>
<proteinExistence type="predicted"/>
<dbReference type="AlphaFoldDB" id="A0A830GAK5"/>
<keyword evidence="3 6" id="KW-0812">Transmembrane</keyword>
<keyword evidence="9" id="KW-1185">Reference proteome</keyword>
<organism evidence="8 9">
    <name type="scientific">Halarchaeum nitratireducens</name>
    <dbReference type="NCBI Taxonomy" id="489913"/>
    <lineage>
        <taxon>Archaea</taxon>
        <taxon>Methanobacteriati</taxon>
        <taxon>Methanobacteriota</taxon>
        <taxon>Stenosarchaea group</taxon>
        <taxon>Halobacteria</taxon>
        <taxon>Halobacteriales</taxon>
        <taxon>Halobacteriaceae</taxon>
    </lineage>
</organism>
<evidence type="ECO:0000256" key="3">
    <source>
        <dbReference type="ARBA" id="ARBA00022692"/>
    </source>
</evidence>
<keyword evidence="5 6" id="KW-0472">Membrane</keyword>
<evidence type="ECO:0000256" key="4">
    <source>
        <dbReference type="ARBA" id="ARBA00022989"/>
    </source>
</evidence>
<feature type="transmembrane region" description="Helical" evidence="6">
    <location>
        <begin position="16"/>
        <end position="35"/>
    </location>
</feature>
<dbReference type="RefSeq" id="WP_188878345.1">
    <property type="nucleotide sequence ID" value="NZ_BMOQ01000004.1"/>
</dbReference>
<dbReference type="PANTHER" id="PTHR23506">
    <property type="entry name" value="GH10249P"/>
    <property type="match status" value="1"/>
</dbReference>
<dbReference type="InterPro" id="IPR036259">
    <property type="entry name" value="MFS_trans_sf"/>
</dbReference>
<evidence type="ECO:0000259" key="7">
    <source>
        <dbReference type="PROSITE" id="PS50850"/>
    </source>
</evidence>
<dbReference type="InterPro" id="IPR020846">
    <property type="entry name" value="MFS_dom"/>
</dbReference>
<gene>
    <name evidence="8" type="ORF">GCM10009021_17080</name>
</gene>
<evidence type="ECO:0000256" key="5">
    <source>
        <dbReference type="ARBA" id="ARBA00023136"/>
    </source>
</evidence>
<comment type="subcellular location">
    <subcellularLocation>
        <location evidence="1">Membrane</location>
        <topology evidence="1">Multi-pass membrane protein</topology>
    </subcellularLocation>
</comment>
<dbReference type="OrthoDB" id="177106at2157"/>
<evidence type="ECO:0000256" key="2">
    <source>
        <dbReference type="ARBA" id="ARBA00022448"/>
    </source>
</evidence>
<evidence type="ECO:0000256" key="6">
    <source>
        <dbReference type="SAM" id="Phobius"/>
    </source>
</evidence>
<dbReference type="InterPro" id="IPR011701">
    <property type="entry name" value="MFS"/>
</dbReference>
<dbReference type="SUPFAM" id="SSF103473">
    <property type="entry name" value="MFS general substrate transporter"/>
    <property type="match status" value="1"/>
</dbReference>
<dbReference type="GO" id="GO:0022857">
    <property type="term" value="F:transmembrane transporter activity"/>
    <property type="evidence" value="ECO:0007669"/>
    <property type="project" value="InterPro"/>
</dbReference>
<dbReference type="Gene3D" id="1.20.1250.20">
    <property type="entry name" value="MFS general substrate transporter like domains"/>
    <property type="match status" value="1"/>
</dbReference>
<feature type="transmembrane region" description="Helical" evidence="6">
    <location>
        <begin position="169"/>
        <end position="202"/>
    </location>
</feature>
<feature type="transmembrane region" description="Helical" evidence="6">
    <location>
        <begin position="83"/>
        <end position="102"/>
    </location>
</feature>
<dbReference type="EMBL" id="BMOQ01000004">
    <property type="protein sequence ID" value="GGN16941.1"/>
    <property type="molecule type" value="Genomic_DNA"/>
</dbReference>
<protein>
    <recommendedName>
        <fullName evidence="7">Major facilitator superfamily (MFS) profile domain-containing protein</fullName>
    </recommendedName>
</protein>
<dbReference type="Pfam" id="PF07690">
    <property type="entry name" value="MFS_1"/>
    <property type="match status" value="2"/>
</dbReference>
<feature type="transmembrane region" description="Helical" evidence="6">
    <location>
        <begin position="309"/>
        <end position="335"/>
    </location>
</feature>
<feature type="transmembrane region" description="Helical" evidence="6">
    <location>
        <begin position="269"/>
        <end position="289"/>
    </location>
</feature>
<dbReference type="CDD" id="cd17325">
    <property type="entry name" value="MFS_MdtG_SLC18_like"/>
    <property type="match status" value="1"/>
</dbReference>
<feature type="transmembrane region" description="Helical" evidence="6">
    <location>
        <begin position="122"/>
        <end position="148"/>
    </location>
</feature>
<keyword evidence="4 6" id="KW-1133">Transmembrane helix</keyword>
<name>A0A830GAK5_9EURY</name>
<reference evidence="8 9" key="1">
    <citation type="journal article" date="2019" name="Int. J. Syst. Evol. Microbiol.">
        <title>The Global Catalogue of Microorganisms (GCM) 10K type strain sequencing project: providing services to taxonomists for standard genome sequencing and annotation.</title>
        <authorList>
            <consortium name="The Broad Institute Genomics Platform"/>
            <consortium name="The Broad Institute Genome Sequencing Center for Infectious Disease"/>
            <person name="Wu L."/>
            <person name="Ma J."/>
        </authorList>
    </citation>
    <scope>NUCLEOTIDE SEQUENCE [LARGE SCALE GENOMIC DNA]</scope>
    <source>
        <strain evidence="8 9">JCM 16331</strain>
    </source>
</reference>
<accession>A0A830GAK5</accession>
<dbReference type="InterPro" id="IPR050930">
    <property type="entry name" value="MFS_Vesicular_Transporter"/>
</dbReference>
<evidence type="ECO:0000313" key="8">
    <source>
        <dbReference type="EMBL" id="GGN16941.1"/>
    </source>
</evidence>
<evidence type="ECO:0000313" key="9">
    <source>
        <dbReference type="Proteomes" id="UP000608850"/>
    </source>
</evidence>
<feature type="domain" description="Major facilitator superfamily (MFS) profile" evidence="7">
    <location>
        <begin position="16"/>
        <end position="414"/>
    </location>
</feature>
<dbReference type="Proteomes" id="UP000608850">
    <property type="component" value="Unassembled WGS sequence"/>
</dbReference>
<keyword evidence="2" id="KW-0813">Transport</keyword>
<evidence type="ECO:0000256" key="1">
    <source>
        <dbReference type="ARBA" id="ARBA00004141"/>
    </source>
</evidence>
<feature type="transmembrane region" description="Helical" evidence="6">
    <location>
        <begin position="237"/>
        <end position="257"/>
    </location>
</feature>
<comment type="caution">
    <text evidence="8">The sequence shown here is derived from an EMBL/GenBank/DDBJ whole genome shotgun (WGS) entry which is preliminary data.</text>
</comment>
<feature type="transmembrane region" description="Helical" evidence="6">
    <location>
        <begin position="41"/>
        <end position="62"/>
    </location>
</feature>
<dbReference type="PROSITE" id="PS50850">
    <property type="entry name" value="MFS"/>
    <property type="match status" value="1"/>
</dbReference>